<reference evidence="8 10" key="1">
    <citation type="submission" date="2023-11" db="EMBL/GenBank/DDBJ databases">
        <title>Unpublished Manusciprt.</title>
        <authorList>
            <person name="Saticioglu I.B."/>
            <person name="Ay H."/>
            <person name="Ajmi N."/>
            <person name="Altun S."/>
            <person name="Duman M."/>
        </authorList>
    </citation>
    <scope>NUCLEOTIDE SEQUENCE</scope>
    <source>
        <strain evidence="7 10">Fl-33</strain>
        <strain evidence="8">Fl-77</strain>
    </source>
</reference>
<organism evidence="8 9">
    <name type="scientific">Flavobacterium flavipigmentatum</name>
    <dbReference type="NCBI Taxonomy" id="2893884"/>
    <lineage>
        <taxon>Bacteria</taxon>
        <taxon>Pseudomonadati</taxon>
        <taxon>Bacteroidota</taxon>
        <taxon>Flavobacteriia</taxon>
        <taxon>Flavobacteriales</taxon>
        <taxon>Flavobacteriaceae</taxon>
        <taxon>Flavobacterium</taxon>
    </lineage>
</organism>
<dbReference type="Proteomes" id="UP001270053">
    <property type="component" value="Unassembled WGS sequence"/>
</dbReference>
<dbReference type="Pfam" id="PF03852">
    <property type="entry name" value="Vsr"/>
    <property type="match status" value="1"/>
</dbReference>
<dbReference type="SUPFAM" id="SSF52980">
    <property type="entry name" value="Restriction endonuclease-like"/>
    <property type="match status" value="1"/>
</dbReference>
<comment type="caution">
    <text evidence="8">The sequence shown here is derived from an EMBL/GenBank/DDBJ whole genome shotgun (WGS) entry which is preliminary data.</text>
</comment>
<name>A0AAJ2VX48_9FLAO</name>
<evidence type="ECO:0000256" key="1">
    <source>
        <dbReference type="ARBA" id="ARBA00022722"/>
    </source>
</evidence>
<dbReference type="GO" id="GO:0006298">
    <property type="term" value="P:mismatch repair"/>
    <property type="evidence" value="ECO:0007669"/>
    <property type="project" value="InterPro"/>
</dbReference>
<dbReference type="EMBL" id="JAWXVG010000001">
    <property type="protein sequence ID" value="MDX6181243.1"/>
    <property type="molecule type" value="Genomic_DNA"/>
</dbReference>
<dbReference type="AlphaFoldDB" id="A0AAJ2VX48"/>
<gene>
    <name evidence="7" type="ORF">SGQ18_03695</name>
    <name evidence="8" type="ORF">SGQ44_03700</name>
</gene>
<evidence type="ECO:0000256" key="6">
    <source>
        <dbReference type="ARBA" id="ARBA00029466"/>
    </source>
</evidence>
<sequence length="129" mass="15805">MKIKVLRFEEANGFYTTPERSKLMSKIKTKDTKSEILFRKELWKAGLRYRKHDKKLPGNPDIVSKKFKLIIFIDGEFWISKIERNIQRDHENNLKLEKLGYKVFRFWEHYVKKESQKYIQLIRSYLNDF</sequence>
<dbReference type="Proteomes" id="UP001278738">
    <property type="component" value="Unassembled WGS sequence"/>
</dbReference>
<evidence type="ECO:0000256" key="2">
    <source>
        <dbReference type="ARBA" id="ARBA00022759"/>
    </source>
</evidence>
<dbReference type="Gene3D" id="3.40.960.10">
    <property type="entry name" value="VSR Endonuclease"/>
    <property type="match status" value="2"/>
</dbReference>
<keyword evidence="4" id="KW-0378">Hydrolase</keyword>
<dbReference type="InterPro" id="IPR011335">
    <property type="entry name" value="Restrct_endonuc-II-like"/>
</dbReference>
<evidence type="ECO:0000256" key="4">
    <source>
        <dbReference type="ARBA" id="ARBA00022801"/>
    </source>
</evidence>
<dbReference type="InterPro" id="IPR004603">
    <property type="entry name" value="DNA_mismatch_endonuc_vsr"/>
</dbReference>
<proteinExistence type="inferred from homology"/>
<keyword evidence="3" id="KW-0227">DNA damage</keyword>
<evidence type="ECO:0000313" key="8">
    <source>
        <dbReference type="EMBL" id="MDX6184844.1"/>
    </source>
</evidence>
<evidence type="ECO:0000313" key="7">
    <source>
        <dbReference type="EMBL" id="MDX6181243.1"/>
    </source>
</evidence>
<dbReference type="EMBL" id="JAWXVH010000001">
    <property type="protein sequence ID" value="MDX6184844.1"/>
    <property type="molecule type" value="Genomic_DNA"/>
</dbReference>
<comment type="similarity">
    <text evidence="6">Belongs to the Vsr family.</text>
</comment>
<keyword evidence="2 8" id="KW-0255">Endonuclease</keyword>
<dbReference type="RefSeq" id="WP_319616404.1">
    <property type="nucleotide sequence ID" value="NZ_CP087133.1"/>
</dbReference>
<evidence type="ECO:0000313" key="10">
    <source>
        <dbReference type="Proteomes" id="UP001278738"/>
    </source>
</evidence>
<dbReference type="GO" id="GO:0004519">
    <property type="term" value="F:endonuclease activity"/>
    <property type="evidence" value="ECO:0007669"/>
    <property type="project" value="UniProtKB-KW"/>
</dbReference>
<dbReference type="GO" id="GO:0016787">
    <property type="term" value="F:hydrolase activity"/>
    <property type="evidence" value="ECO:0007669"/>
    <property type="project" value="UniProtKB-KW"/>
</dbReference>
<keyword evidence="10" id="KW-1185">Reference proteome</keyword>
<protein>
    <submittedName>
        <fullName evidence="8">Very short patch repair endonuclease</fullName>
    </submittedName>
</protein>
<evidence type="ECO:0000256" key="5">
    <source>
        <dbReference type="ARBA" id="ARBA00023204"/>
    </source>
</evidence>
<keyword evidence="5" id="KW-0234">DNA repair</keyword>
<keyword evidence="1" id="KW-0540">Nuclease</keyword>
<accession>A0AAJ2VX48</accession>
<evidence type="ECO:0000256" key="3">
    <source>
        <dbReference type="ARBA" id="ARBA00022763"/>
    </source>
</evidence>
<dbReference type="CDD" id="cd00221">
    <property type="entry name" value="Vsr"/>
    <property type="match status" value="1"/>
</dbReference>
<evidence type="ECO:0000313" key="9">
    <source>
        <dbReference type="Proteomes" id="UP001270053"/>
    </source>
</evidence>